<dbReference type="EMBL" id="CP000964">
    <property type="protein sequence ID" value="ACI08744.1"/>
    <property type="molecule type" value="Genomic_DNA"/>
</dbReference>
<accession>B5XQP9</accession>
<proteinExistence type="predicted"/>
<gene>
    <name evidence="1" type="ordered locus">KPK_2692</name>
</gene>
<organism evidence="1 2">
    <name type="scientific">Klebsiella variicola (strain 342)</name>
    <name type="common">Klebsiella pneumoniae</name>
    <dbReference type="NCBI Taxonomy" id="507522"/>
    <lineage>
        <taxon>Bacteria</taxon>
        <taxon>Pseudomonadati</taxon>
        <taxon>Pseudomonadota</taxon>
        <taxon>Gammaproteobacteria</taxon>
        <taxon>Enterobacterales</taxon>
        <taxon>Enterobacteriaceae</taxon>
        <taxon>Klebsiella/Raoultella group</taxon>
        <taxon>Klebsiella</taxon>
        <taxon>Klebsiella pneumoniae complex</taxon>
    </lineage>
</organism>
<evidence type="ECO:0000313" key="2">
    <source>
        <dbReference type="Proteomes" id="UP000001734"/>
    </source>
</evidence>
<dbReference type="KEGG" id="kpe:KPK_2692"/>
<sequence length="42" mass="4621">MQNENNMTAAKRGASIYLMQVLILRMNILPSGRESGGVTARQ</sequence>
<protein>
    <submittedName>
        <fullName evidence="1">Uncharacterized protein</fullName>
    </submittedName>
</protein>
<dbReference type="BioCyc" id="KPNE507522:GI0B-2684-MONOMER"/>
<dbReference type="HOGENOM" id="CLU_3252870_0_0_6"/>
<name>B5XQP9_KLEV3</name>
<reference evidence="1 2" key="1">
    <citation type="journal article" date="2008" name="PLoS Genet.">
        <title>Complete genome sequence of the N2-fixing broad host range endophyte Klebsiella pneumoniae 342 and virulence predictions verified in mice.</title>
        <authorList>
            <person name="Fouts D.E."/>
            <person name="Tyler H.L."/>
            <person name="DeBoy R.T."/>
            <person name="Daugherty S."/>
            <person name="Ren Q."/>
            <person name="Badger J.H."/>
            <person name="Durkin A.S."/>
            <person name="Huot H."/>
            <person name="Shrivastava S."/>
            <person name="Kothari S."/>
            <person name="Dodson R.J."/>
            <person name="Mohamoud Y."/>
            <person name="Khouri H."/>
            <person name="Roesch L.F."/>
            <person name="Krogfelt K.A."/>
            <person name="Struve C."/>
            <person name="Triplett E.W."/>
            <person name="Methe B.A."/>
        </authorList>
    </citation>
    <scope>NUCLEOTIDE SEQUENCE [LARGE SCALE GENOMIC DNA]</scope>
    <source>
        <strain evidence="1 2">342</strain>
    </source>
</reference>
<evidence type="ECO:0000313" key="1">
    <source>
        <dbReference type="EMBL" id="ACI08744.1"/>
    </source>
</evidence>
<dbReference type="Proteomes" id="UP000001734">
    <property type="component" value="Chromosome"/>
</dbReference>
<dbReference type="AlphaFoldDB" id="B5XQP9"/>